<dbReference type="InterPro" id="IPR014001">
    <property type="entry name" value="Helicase_ATP-bd"/>
</dbReference>
<sequence>MPVQSRLDSHCRDATKAAKILQKAHEDASKARGYQSAPTRARIRNEFTARNNGMIAHEWQVDMAEALHLGLDCSLIAGTGAGKTMPFVMPLFEESDKIIVIISPLNALEVDQASCFRKMGLSAVAINGDTYSSVVHKEIQDFKHRVIITSPDMCLKHHKFRQLLNTPAFAKKIAAFVVDEAHCISQWGNDFRAEYAQLGTLRAFVPLHYESLSTFPPDTSYHVNLGTDRPNIAWFVQLMKGAKSDLEALDFLVEHDSEDAIIELIQTMVFFDNINLAMDALEHLRDRLPPHLQGAIALYHSRRSKHSKQIIMEKFRKGEIKILLVTEAAGMGCDIPHVEQVVQFMVPASLSIWMQRAGRAGRDFLIAAHGILLVQPSVFKEVSSKNPTDDVTFQKSVEAGLRAWIETTECRREVVDEYFDNGTSRTRPTGICCDNCLRKLSPDHPRLAARSTCISAPPPLPPAQYRRDGHLNGVRALLTKWRSDQCATLYRRRPWGPKALLPDDVLTKLIPPA</sequence>
<dbReference type="PANTHER" id="PTHR13710:SF154">
    <property type="entry name" value="RECQ HELICASE, PUTATIVE (AFU_ORTHOLOGUE AFUA_6G14720)-RELATED"/>
    <property type="match status" value="1"/>
</dbReference>
<keyword evidence="11" id="KW-1185">Reference proteome</keyword>
<dbReference type="EMBL" id="JACAZH010000061">
    <property type="protein sequence ID" value="KAF7331134.1"/>
    <property type="molecule type" value="Genomic_DNA"/>
</dbReference>
<keyword evidence="3 10" id="KW-0378">Hydrolase</keyword>
<gene>
    <name evidence="10" type="ORF">MSAN_02442900</name>
</gene>
<comment type="caution">
    <text evidence="10">The sequence shown here is derived from an EMBL/GenBank/DDBJ whole genome shotgun (WGS) entry which is preliminary data.</text>
</comment>
<dbReference type="SUPFAM" id="SSF52540">
    <property type="entry name" value="P-loop containing nucleoside triphosphate hydrolases"/>
    <property type="match status" value="1"/>
</dbReference>
<dbReference type="GO" id="GO:0016787">
    <property type="term" value="F:hydrolase activity"/>
    <property type="evidence" value="ECO:0007669"/>
    <property type="project" value="UniProtKB-KW"/>
</dbReference>
<dbReference type="EC" id="5.6.2.4" evidence="7"/>
<dbReference type="SMART" id="SM00490">
    <property type="entry name" value="HELICc"/>
    <property type="match status" value="1"/>
</dbReference>
<protein>
    <recommendedName>
        <fullName evidence="7">DNA 3'-5' helicase</fullName>
        <ecNumber evidence="7">5.6.2.4</ecNumber>
    </recommendedName>
</protein>
<comment type="similarity">
    <text evidence="1">Belongs to the helicase family. RecQ subfamily.</text>
</comment>
<evidence type="ECO:0000259" key="9">
    <source>
        <dbReference type="PROSITE" id="PS51194"/>
    </source>
</evidence>
<evidence type="ECO:0000256" key="2">
    <source>
        <dbReference type="ARBA" id="ARBA00022741"/>
    </source>
</evidence>
<evidence type="ECO:0000256" key="4">
    <source>
        <dbReference type="ARBA" id="ARBA00022840"/>
    </source>
</evidence>
<dbReference type="Gene3D" id="3.40.50.300">
    <property type="entry name" value="P-loop containing nucleotide triphosphate hydrolases"/>
    <property type="match status" value="2"/>
</dbReference>
<dbReference type="InterPro" id="IPR027417">
    <property type="entry name" value="P-loop_NTPase"/>
</dbReference>
<evidence type="ECO:0000313" key="10">
    <source>
        <dbReference type="EMBL" id="KAF7331134.1"/>
    </source>
</evidence>
<evidence type="ECO:0000256" key="3">
    <source>
        <dbReference type="ARBA" id="ARBA00022801"/>
    </source>
</evidence>
<accession>A0A8H7CB33</accession>
<dbReference type="GO" id="GO:0005524">
    <property type="term" value="F:ATP binding"/>
    <property type="evidence" value="ECO:0007669"/>
    <property type="project" value="UniProtKB-KW"/>
</dbReference>
<evidence type="ECO:0000259" key="8">
    <source>
        <dbReference type="PROSITE" id="PS51192"/>
    </source>
</evidence>
<proteinExistence type="inferred from homology"/>
<keyword evidence="4" id="KW-0067">ATP-binding</keyword>
<dbReference type="Pfam" id="PF00271">
    <property type="entry name" value="Helicase_C"/>
    <property type="match status" value="1"/>
</dbReference>
<organism evidence="10 11">
    <name type="scientific">Mycena sanguinolenta</name>
    <dbReference type="NCBI Taxonomy" id="230812"/>
    <lineage>
        <taxon>Eukaryota</taxon>
        <taxon>Fungi</taxon>
        <taxon>Dikarya</taxon>
        <taxon>Basidiomycota</taxon>
        <taxon>Agaricomycotina</taxon>
        <taxon>Agaricomycetes</taxon>
        <taxon>Agaricomycetidae</taxon>
        <taxon>Agaricales</taxon>
        <taxon>Marasmiineae</taxon>
        <taxon>Mycenaceae</taxon>
        <taxon>Mycena</taxon>
    </lineage>
</organism>
<name>A0A8H7CB33_9AGAR</name>
<feature type="domain" description="Helicase ATP-binding" evidence="8">
    <location>
        <begin position="64"/>
        <end position="234"/>
    </location>
</feature>
<dbReference type="Proteomes" id="UP000623467">
    <property type="component" value="Unassembled WGS sequence"/>
</dbReference>
<dbReference type="InterPro" id="IPR001650">
    <property type="entry name" value="Helicase_C-like"/>
</dbReference>
<dbReference type="SMART" id="SM00487">
    <property type="entry name" value="DEXDc"/>
    <property type="match status" value="1"/>
</dbReference>
<dbReference type="GO" id="GO:0005737">
    <property type="term" value="C:cytoplasm"/>
    <property type="evidence" value="ECO:0007669"/>
    <property type="project" value="TreeGrafter"/>
</dbReference>
<comment type="catalytic activity">
    <reaction evidence="6">
        <text>Couples ATP hydrolysis with the unwinding of duplex DNA by translocating in the 3'-5' direction.</text>
        <dbReference type="EC" id="5.6.2.4"/>
    </reaction>
</comment>
<dbReference type="PROSITE" id="PS51194">
    <property type="entry name" value="HELICASE_CTER"/>
    <property type="match status" value="1"/>
</dbReference>
<dbReference type="PROSITE" id="PS00690">
    <property type="entry name" value="DEAH_ATP_HELICASE"/>
    <property type="match status" value="1"/>
</dbReference>
<dbReference type="GO" id="GO:0003677">
    <property type="term" value="F:DNA binding"/>
    <property type="evidence" value="ECO:0007669"/>
    <property type="project" value="UniProtKB-KW"/>
</dbReference>
<dbReference type="PROSITE" id="PS51192">
    <property type="entry name" value="HELICASE_ATP_BIND_1"/>
    <property type="match status" value="1"/>
</dbReference>
<evidence type="ECO:0000256" key="7">
    <source>
        <dbReference type="ARBA" id="ARBA00034808"/>
    </source>
</evidence>
<dbReference type="InterPro" id="IPR011545">
    <property type="entry name" value="DEAD/DEAH_box_helicase_dom"/>
</dbReference>
<evidence type="ECO:0000313" key="11">
    <source>
        <dbReference type="Proteomes" id="UP000623467"/>
    </source>
</evidence>
<dbReference type="PANTHER" id="PTHR13710">
    <property type="entry name" value="DNA HELICASE RECQ FAMILY MEMBER"/>
    <property type="match status" value="1"/>
</dbReference>
<dbReference type="AlphaFoldDB" id="A0A8H7CB33"/>
<keyword evidence="2" id="KW-0547">Nucleotide-binding</keyword>
<dbReference type="OrthoDB" id="2499463at2759"/>
<keyword evidence="5" id="KW-0238">DNA-binding</keyword>
<reference evidence="10" key="1">
    <citation type="submission" date="2020-05" db="EMBL/GenBank/DDBJ databases">
        <title>Mycena genomes resolve the evolution of fungal bioluminescence.</title>
        <authorList>
            <person name="Tsai I.J."/>
        </authorList>
    </citation>
    <scope>NUCLEOTIDE SEQUENCE</scope>
    <source>
        <strain evidence="10">160909Yilan</strain>
    </source>
</reference>
<dbReference type="InterPro" id="IPR002464">
    <property type="entry name" value="DNA/RNA_helicase_DEAH_CS"/>
</dbReference>
<evidence type="ECO:0000256" key="1">
    <source>
        <dbReference type="ARBA" id="ARBA00005446"/>
    </source>
</evidence>
<feature type="domain" description="Helicase C-terminal" evidence="9">
    <location>
        <begin position="256"/>
        <end position="416"/>
    </location>
</feature>
<dbReference type="GO" id="GO:0009378">
    <property type="term" value="F:four-way junction helicase activity"/>
    <property type="evidence" value="ECO:0007669"/>
    <property type="project" value="TreeGrafter"/>
</dbReference>
<evidence type="ECO:0000256" key="5">
    <source>
        <dbReference type="ARBA" id="ARBA00023125"/>
    </source>
</evidence>
<dbReference type="GO" id="GO:0000724">
    <property type="term" value="P:double-strand break repair via homologous recombination"/>
    <property type="evidence" value="ECO:0007669"/>
    <property type="project" value="TreeGrafter"/>
</dbReference>
<evidence type="ECO:0000256" key="6">
    <source>
        <dbReference type="ARBA" id="ARBA00034617"/>
    </source>
</evidence>
<dbReference type="GO" id="GO:0005694">
    <property type="term" value="C:chromosome"/>
    <property type="evidence" value="ECO:0007669"/>
    <property type="project" value="TreeGrafter"/>
</dbReference>
<dbReference type="GO" id="GO:0043138">
    <property type="term" value="F:3'-5' DNA helicase activity"/>
    <property type="evidence" value="ECO:0007669"/>
    <property type="project" value="UniProtKB-EC"/>
</dbReference>
<dbReference type="Pfam" id="PF00270">
    <property type="entry name" value="DEAD"/>
    <property type="match status" value="1"/>
</dbReference>